<evidence type="ECO:0000313" key="1">
    <source>
        <dbReference type="EMBL" id="GLS74637.1"/>
    </source>
</evidence>
<gene>
    <name evidence="1" type="ORF">GCM10007890_66550</name>
</gene>
<dbReference type="Proteomes" id="UP001157440">
    <property type="component" value="Unassembled WGS sequence"/>
</dbReference>
<dbReference type="EMBL" id="BSPL01000053">
    <property type="protein sequence ID" value="GLS74637.1"/>
    <property type="molecule type" value="Genomic_DNA"/>
</dbReference>
<keyword evidence="2" id="KW-1185">Reference proteome</keyword>
<protein>
    <submittedName>
        <fullName evidence="1">Uncharacterized protein</fullName>
    </submittedName>
</protein>
<sequence>MNVKTPAGGTARAFGDVAVGTADTSDLAPRTSQIQIEILRHRYRLSPAVAAATAALIYPPREHWSVQ</sequence>
<proteinExistence type="predicted"/>
<reference evidence="2" key="1">
    <citation type="journal article" date="2019" name="Int. J. Syst. Evol. Microbiol.">
        <title>The Global Catalogue of Microorganisms (GCM) 10K type strain sequencing project: providing services to taxonomists for standard genome sequencing and annotation.</title>
        <authorList>
            <consortium name="The Broad Institute Genomics Platform"/>
            <consortium name="The Broad Institute Genome Sequencing Center for Infectious Disease"/>
            <person name="Wu L."/>
            <person name="Ma J."/>
        </authorList>
    </citation>
    <scope>NUCLEOTIDE SEQUENCE [LARGE SCALE GENOMIC DNA]</scope>
    <source>
        <strain evidence="2">NBRC 103632</strain>
    </source>
</reference>
<accession>A0AA37WWZ5</accession>
<evidence type="ECO:0000313" key="2">
    <source>
        <dbReference type="Proteomes" id="UP001157440"/>
    </source>
</evidence>
<dbReference type="AlphaFoldDB" id="A0AA37WWZ5"/>
<comment type="caution">
    <text evidence="1">The sequence shown here is derived from an EMBL/GenBank/DDBJ whole genome shotgun (WGS) entry which is preliminary data.</text>
</comment>
<name>A0AA37WWZ5_9HYPH</name>
<organism evidence="1 2">
    <name type="scientific">Methylobacterium tardum</name>
    <dbReference type="NCBI Taxonomy" id="374432"/>
    <lineage>
        <taxon>Bacteria</taxon>
        <taxon>Pseudomonadati</taxon>
        <taxon>Pseudomonadota</taxon>
        <taxon>Alphaproteobacteria</taxon>
        <taxon>Hyphomicrobiales</taxon>
        <taxon>Methylobacteriaceae</taxon>
        <taxon>Methylobacterium</taxon>
    </lineage>
</organism>